<evidence type="ECO:0000256" key="1">
    <source>
        <dbReference type="SAM" id="Phobius"/>
    </source>
</evidence>
<feature type="transmembrane region" description="Helical" evidence="1">
    <location>
        <begin position="24"/>
        <end position="42"/>
    </location>
</feature>
<comment type="caution">
    <text evidence="2">The sequence shown here is derived from an EMBL/GenBank/DDBJ whole genome shotgun (WGS) entry which is preliminary data.</text>
</comment>
<dbReference type="EMBL" id="VDCV01000001">
    <property type="protein sequence ID" value="KAB5573062.1"/>
    <property type="molecule type" value="Genomic_DNA"/>
</dbReference>
<feature type="transmembrane region" description="Helical" evidence="1">
    <location>
        <begin position="188"/>
        <end position="204"/>
    </location>
</feature>
<dbReference type="AlphaFoldDB" id="A0A5N5P0J3"/>
<proteinExistence type="predicted"/>
<feature type="transmembrane region" description="Helical" evidence="1">
    <location>
        <begin position="54"/>
        <end position="71"/>
    </location>
</feature>
<accession>A0A5N5P0J3</accession>
<keyword evidence="1" id="KW-1133">Transmembrane helix</keyword>
<protein>
    <submittedName>
        <fullName evidence="2">Uncharacterized protein</fullName>
    </submittedName>
</protein>
<name>A0A5N5P0J3_9ROSI</name>
<reference evidence="3" key="1">
    <citation type="journal article" date="2019" name="Gigascience">
        <title>De novo genome assembly of the endangered Acer yangbiense, a plant species with extremely small populations endemic to Yunnan Province, China.</title>
        <authorList>
            <person name="Yang J."/>
            <person name="Wariss H.M."/>
            <person name="Tao L."/>
            <person name="Zhang R."/>
            <person name="Yun Q."/>
            <person name="Hollingsworth P."/>
            <person name="Dao Z."/>
            <person name="Luo G."/>
            <person name="Guo H."/>
            <person name="Ma Y."/>
            <person name="Sun W."/>
        </authorList>
    </citation>
    <scope>NUCLEOTIDE SEQUENCE [LARGE SCALE GENOMIC DNA]</scope>
    <source>
        <strain evidence="3">cv. br00</strain>
    </source>
</reference>
<organism evidence="2 3">
    <name type="scientific">Salix brachista</name>
    <dbReference type="NCBI Taxonomy" id="2182728"/>
    <lineage>
        <taxon>Eukaryota</taxon>
        <taxon>Viridiplantae</taxon>
        <taxon>Streptophyta</taxon>
        <taxon>Embryophyta</taxon>
        <taxon>Tracheophyta</taxon>
        <taxon>Spermatophyta</taxon>
        <taxon>Magnoliopsida</taxon>
        <taxon>eudicotyledons</taxon>
        <taxon>Gunneridae</taxon>
        <taxon>Pentapetalae</taxon>
        <taxon>rosids</taxon>
        <taxon>fabids</taxon>
        <taxon>Malpighiales</taxon>
        <taxon>Salicaceae</taxon>
        <taxon>Saliceae</taxon>
        <taxon>Salix</taxon>
    </lineage>
</organism>
<dbReference type="Proteomes" id="UP000326939">
    <property type="component" value="Chromosome 1"/>
</dbReference>
<keyword evidence="1" id="KW-0472">Membrane</keyword>
<keyword evidence="1" id="KW-0812">Transmembrane</keyword>
<gene>
    <name evidence="2" type="ORF">DKX38_000256</name>
</gene>
<keyword evidence="3" id="KW-1185">Reference proteome</keyword>
<evidence type="ECO:0000313" key="3">
    <source>
        <dbReference type="Proteomes" id="UP000326939"/>
    </source>
</evidence>
<evidence type="ECO:0000313" key="2">
    <source>
        <dbReference type="EMBL" id="KAB5573062.1"/>
    </source>
</evidence>
<sequence>MCGEGRNSKVFLTRYGSRTGPTGILWFKLINQVNYIYIYIYIYDRMDGCVLSEHAAFSVLVAIVIKVLFSFRGAQNSISEMLSCPSISISLNIILPTNIPSMEKVRGDGTYGTRRINNKHSAEEKESEGLAGLKSIAVGVVGGLSRRRKAKTKKIKVEDELMDLWHKMIFPVRRVWLAVSARLKARKNGLSLLSFFFLLSLYFLS</sequence>